<dbReference type="Proteomes" id="UP001160390">
    <property type="component" value="Unassembled WGS sequence"/>
</dbReference>
<gene>
    <name evidence="2" type="ORF">CCHLO57077_00018444</name>
</gene>
<accession>A0AA35M456</accession>
<evidence type="ECO:0000313" key="2">
    <source>
        <dbReference type="EMBL" id="CAI6089406.1"/>
    </source>
</evidence>
<keyword evidence="3" id="KW-1185">Reference proteome</keyword>
<keyword evidence="1" id="KW-0175">Coiled coil</keyword>
<dbReference type="EMBL" id="CABFNP030001000">
    <property type="protein sequence ID" value="CAI6089406.1"/>
    <property type="molecule type" value="Genomic_DNA"/>
</dbReference>
<evidence type="ECO:0000256" key="1">
    <source>
        <dbReference type="SAM" id="Coils"/>
    </source>
</evidence>
<reference evidence="2" key="1">
    <citation type="submission" date="2023-01" db="EMBL/GenBank/DDBJ databases">
        <authorList>
            <person name="Piombo E."/>
        </authorList>
    </citation>
    <scope>NUCLEOTIDE SEQUENCE</scope>
</reference>
<comment type="caution">
    <text evidence="2">The sequence shown here is derived from an EMBL/GenBank/DDBJ whole genome shotgun (WGS) entry which is preliminary data.</text>
</comment>
<name>A0AA35M456_9HYPO</name>
<dbReference type="AlphaFoldDB" id="A0AA35M456"/>
<protein>
    <submittedName>
        <fullName evidence="2">Uncharacterized protein</fullName>
    </submittedName>
</protein>
<organism evidence="2 3">
    <name type="scientific">Clonostachys chloroleuca</name>
    <dbReference type="NCBI Taxonomy" id="1926264"/>
    <lineage>
        <taxon>Eukaryota</taxon>
        <taxon>Fungi</taxon>
        <taxon>Dikarya</taxon>
        <taxon>Ascomycota</taxon>
        <taxon>Pezizomycotina</taxon>
        <taxon>Sordariomycetes</taxon>
        <taxon>Hypocreomycetidae</taxon>
        <taxon>Hypocreales</taxon>
        <taxon>Bionectriaceae</taxon>
        <taxon>Clonostachys</taxon>
    </lineage>
</organism>
<proteinExistence type="predicted"/>
<feature type="coiled-coil region" evidence="1">
    <location>
        <begin position="278"/>
        <end position="330"/>
    </location>
</feature>
<sequence length="386" mass="43333">MDSAVVNQSNDQAIYQATKDLFVGPKAKFRKPGPVRNSIKSYSKKNTLIRQYMTQYGAEAIHQTVLKLLSDGVYESTSIAAHRFPDLFEPSVAQTAARVMQEAEATRSEEVALENINQTEWSGGQGVLDWGEVTTSLHDTENTIIGSQVNSSSLFPVYLPFPKEHLLMEKLQKTLELACYEFGARALPDIMRRRGWDCPESTELSKWTELLKHEGLVELESTHKPLKELLHSIANIRHTAVHRLRTNSVGLERFLTDAEDFAGALGNAVYANAISQLRSNAESAFAELTKNKQFLQLRLEKTQAAIAKQRAELDRREQEAIDRVREEDEKYRMLAGESLEKALELMGDFKATTNGESAVLDGVDNGIKGIMDDKDDDMDEFTDCDE</sequence>
<evidence type="ECO:0000313" key="3">
    <source>
        <dbReference type="Proteomes" id="UP001160390"/>
    </source>
</evidence>